<evidence type="ECO:0000256" key="13">
    <source>
        <dbReference type="ARBA" id="ARBA00061570"/>
    </source>
</evidence>
<reference evidence="18 19" key="1">
    <citation type="submission" date="2017-09" db="EMBL/GenBank/DDBJ databases">
        <title>Depth-based differentiation of microbial function through sediment-hosted aquifers and enrichment of novel symbionts in the deep terrestrial subsurface.</title>
        <authorList>
            <person name="Probst A.J."/>
            <person name="Ladd B."/>
            <person name="Jarett J.K."/>
            <person name="Geller-Mcgrath D.E."/>
            <person name="Sieber C.M."/>
            <person name="Emerson J.B."/>
            <person name="Anantharaman K."/>
            <person name="Thomas B.C."/>
            <person name="Malmstrom R."/>
            <person name="Stieglmeier M."/>
            <person name="Klingl A."/>
            <person name="Woyke T."/>
            <person name="Ryan C.M."/>
            <person name="Banfield J.F."/>
        </authorList>
    </citation>
    <scope>NUCLEOTIDE SEQUENCE [LARGE SCALE GENOMIC DNA]</scope>
    <source>
        <strain evidence="18">CG15_BIG_FIL_POST_REV_8_21_14_020_45_12</strain>
    </source>
</reference>
<comment type="function">
    <text evidence="14">Acts as a processive, ATP-dependent zinc metallopeptidase for both cytoplasmic and membrane proteins. Plays a role in the quality control of integral membrane proteins.</text>
</comment>
<evidence type="ECO:0000256" key="12">
    <source>
        <dbReference type="ARBA" id="ARBA00023136"/>
    </source>
</evidence>
<evidence type="ECO:0000256" key="15">
    <source>
        <dbReference type="RuleBase" id="RU003651"/>
    </source>
</evidence>
<feature type="binding site" evidence="14">
    <location>
        <position position="436"/>
    </location>
    <ligand>
        <name>Zn(2+)</name>
        <dbReference type="ChEBI" id="CHEBI:29105"/>
        <note>catalytic</note>
    </ligand>
</feature>
<keyword evidence="4 14" id="KW-0812">Transmembrane</keyword>
<dbReference type="HAMAP" id="MF_01458">
    <property type="entry name" value="FtsH"/>
    <property type="match status" value="1"/>
</dbReference>
<comment type="caution">
    <text evidence="18">The sequence shown here is derived from an EMBL/GenBank/DDBJ whole genome shotgun (WGS) entry which is preliminary data.</text>
</comment>
<comment type="similarity">
    <text evidence="15">Belongs to the AAA ATPase family.</text>
</comment>
<protein>
    <recommendedName>
        <fullName evidence="14">ATP-dependent zinc metalloprotease FtsH</fullName>
        <ecNumber evidence="14">3.4.24.-</ecNumber>
    </recommendedName>
</protein>
<comment type="similarity">
    <text evidence="13 14">In the central section; belongs to the AAA ATPase family.</text>
</comment>
<dbReference type="GO" id="GO:0006508">
    <property type="term" value="P:proteolysis"/>
    <property type="evidence" value="ECO:0007669"/>
    <property type="project" value="UniProtKB-KW"/>
</dbReference>
<dbReference type="GO" id="GO:0008270">
    <property type="term" value="F:zinc ion binding"/>
    <property type="evidence" value="ECO:0007669"/>
    <property type="project" value="UniProtKB-UniRule"/>
</dbReference>
<dbReference type="SUPFAM" id="SSF140990">
    <property type="entry name" value="FtsH protease domain-like"/>
    <property type="match status" value="1"/>
</dbReference>
<keyword evidence="11 14" id="KW-0482">Metalloprotease</keyword>
<dbReference type="FunFam" id="3.40.50.300:FF:000001">
    <property type="entry name" value="ATP-dependent zinc metalloprotease FtsH"/>
    <property type="match status" value="1"/>
</dbReference>
<dbReference type="Pfam" id="PF01434">
    <property type="entry name" value="Peptidase_M41"/>
    <property type="match status" value="1"/>
</dbReference>
<accession>A0A2M7H588</accession>
<comment type="similarity">
    <text evidence="2 14">In the C-terminal section; belongs to the peptidase M41 family.</text>
</comment>
<dbReference type="Gene3D" id="3.40.50.300">
    <property type="entry name" value="P-loop containing nucleotide triphosphate hydrolases"/>
    <property type="match status" value="1"/>
</dbReference>
<keyword evidence="7 14" id="KW-0378">Hydrolase</keyword>
<keyword evidence="18" id="KW-0131">Cell cycle</keyword>
<dbReference type="InterPro" id="IPR037219">
    <property type="entry name" value="Peptidase_M41-like"/>
</dbReference>
<dbReference type="PANTHER" id="PTHR23076:SF97">
    <property type="entry name" value="ATP-DEPENDENT ZINC METALLOPROTEASE YME1L1"/>
    <property type="match status" value="1"/>
</dbReference>
<dbReference type="CDD" id="cd19501">
    <property type="entry name" value="RecA-like_FtsH"/>
    <property type="match status" value="1"/>
</dbReference>
<keyword evidence="14" id="KW-1003">Cell membrane</keyword>
<evidence type="ECO:0000256" key="6">
    <source>
        <dbReference type="ARBA" id="ARBA00022741"/>
    </source>
</evidence>
<dbReference type="SMART" id="SM00382">
    <property type="entry name" value="AAA"/>
    <property type="match status" value="1"/>
</dbReference>
<keyword evidence="3 14" id="KW-0645">Protease</keyword>
<dbReference type="PROSITE" id="PS00674">
    <property type="entry name" value="AAA"/>
    <property type="match status" value="1"/>
</dbReference>
<keyword evidence="10 14" id="KW-1133">Transmembrane helix</keyword>
<evidence type="ECO:0000256" key="5">
    <source>
        <dbReference type="ARBA" id="ARBA00022723"/>
    </source>
</evidence>
<evidence type="ECO:0000313" key="18">
    <source>
        <dbReference type="EMBL" id="PIW37398.1"/>
    </source>
</evidence>
<dbReference type="InterPro" id="IPR000642">
    <property type="entry name" value="Peptidase_M41"/>
</dbReference>
<dbReference type="GO" id="GO:0004222">
    <property type="term" value="F:metalloendopeptidase activity"/>
    <property type="evidence" value="ECO:0007669"/>
    <property type="project" value="InterPro"/>
</dbReference>
<dbReference type="GO" id="GO:0005524">
    <property type="term" value="F:ATP binding"/>
    <property type="evidence" value="ECO:0007669"/>
    <property type="project" value="UniProtKB-UniRule"/>
</dbReference>
<dbReference type="Pfam" id="PF17862">
    <property type="entry name" value="AAA_lid_3"/>
    <property type="match status" value="1"/>
</dbReference>
<keyword evidence="12 14" id="KW-0472">Membrane</keyword>
<dbReference type="AlphaFoldDB" id="A0A2M7H588"/>
<evidence type="ECO:0000259" key="17">
    <source>
        <dbReference type="SMART" id="SM00382"/>
    </source>
</evidence>
<feature type="binding site" evidence="14">
    <location>
        <begin position="214"/>
        <end position="221"/>
    </location>
    <ligand>
        <name>ATP</name>
        <dbReference type="ChEBI" id="CHEBI:30616"/>
    </ligand>
</feature>
<keyword evidence="5 14" id="KW-0479">Metal-binding</keyword>
<dbReference type="EC" id="3.4.24.-" evidence="14"/>
<evidence type="ECO:0000256" key="7">
    <source>
        <dbReference type="ARBA" id="ARBA00022801"/>
    </source>
</evidence>
<dbReference type="Gene3D" id="1.10.8.60">
    <property type="match status" value="1"/>
</dbReference>
<gene>
    <name evidence="14" type="primary">ftsH</name>
    <name evidence="18" type="ORF">COW24_00480</name>
</gene>
<dbReference type="FunFam" id="1.20.58.760:FF:000001">
    <property type="entry name" value="ATP-dependent zinc metalloprotease FtsH"/>
    <property type="match status" value="1"/>
</dbReference>
<dbReference type="InterPro" id="IPR003960">
    <property type="entry name" value="ATPase_AAA_CS"/>
</dbReference>
<dbReference type="GO" id="GO:0004176">
    <property type="term" value="F:ATP-dependent peptidase activity"/>
    <property type="evidence" value="ECO:0007669"/>
    <property type="project" value="InterPro"/>
</dbReference>
<sequence>MAKKKQPSSKGAFRSFLLFLLVFVGIAAVLSLSNPLSQKPEEVGVGDIADKVKNGEVAEIVVRGGSQLEVTLNNEEQTKLQSNKEISESLPTLLATYGVTAEDLQKTNIKVERTSGWKYFLINVLPIVLPLIFIVAFFWLMMRQVQGTNNRAMTFGQSQAKTMDPNKKNKTTFADVAGAEEAKEELEEIVEFLKTPKKFTSLGAKIPRGVLLMGPPGTGKTLLARAVAGEANAPFFHISGSEFVEMFVGVGASRVRDFFKKAKKAAPAILFIDEIDAVGRQRGTGMGGSHDEREQTLNQILTEMDGFENEDNVIVIAATNRADVLDPALLRPGRFDRRVIIDLPNVKEREAILKVHAKNKILATGVSLKRLAQRTTGFSGADLMNLLNEAAIFAARTNKRKISLEDCLEAIDKVLLGPQRRSARMSDEEKEITAYHEGGHALVAYLTKASDSVHKVTIIPRGRAGGYTLKLPEDDRKLHSKKMLLADIAVSLGGHAAESLQYEDITTGASNDLQKATKVARALITQYGMSEKLGPRTFGEVSDMIFLGREIHEQRDYSEHMAQEIDKEMERIIDEQYKYVEALLKDNKDKLDLIAKALMIKETLEKEEFEQLLETGVLPEEEPVEKVEDKTEKAAEPASEEINADKK</sequence>
<evidence type="ECO:0000256" key="8">
    <source>
        <dbReference type="ARBA" id="ARBA00022833"/>
    </source>
</evidence>
<proteinExistence type="inferred from homology"/>
<dbReference type="Pfam" id="PF00004">
    <property type="entry name" value="AAA"/>
    <property type="match status" value="1"/>
</dbReference>
<feature type="binding site" evidence="14">
    <location>
        <position position="512"/>
    </location>
    <ligand>
        <name>Zn(2+)</name>
        <dbReference type="ChEBI" id="CHEBI:29105"/>
        <note>catalytic</note>
    </ligand>
</feature>
<evidence type="ECO:0000256" key="2">
    <source>
        <dbReference type="ARBA" id="ARBA00010044"/>
    </source>
</evidence>
<evidence type="ECO:0000256" key="9">
    <source>
        <dbReference type="ARBA" id="ARBA00022840"/>
    </source>
</evidence>
<dbReference type="SUPFAM" id="SSF52540">
    <property type="entry name" value="P-loop containing nucleoside triphosphate hydrolases"/>
    <property type="match status" value="1"/>
</dbReference>
<dbReference type="Gene3D" id="1.20.58.760">
    <property type="entry name" value="Peptidase M41"/>
    <property type="match status" value="1"/>
</dbReference>
<evidence type="ECO:0000256" key="14">
    <source>
        <dbReference type="HAMAP-Rule" id="MF_01458"/>
    </source>
</evidence>
<dbReference type="GO" id="GO:0016887">
    <property type="term" value="F:ATP hydrolysis activity"/>
    <property type="evidence" value="ECO:0007669"/>
    <property type="project" value="UniProtKB-UniRule"/>
</dbReference>
<feature type="binding site" evidence="14">
    <location>
        <position position="440"/>
    </location>
    <ligand>
        <name>Zn(2+)</name>
        <dbReference type="ChEBI" id="CHEBI:29105"/>
        <note>catalytic</note>
    </ligand>
</feature>
<name>A0A2M7H588_9BACT</name>
<keyword evidence="6 14" id="KW-0547">Nucleotide-binding</keyword>
<dbReference type="InterPro" id="IPR041569">
    <property type="entry name" value="AAA_lid_3"/>
</dbReference>
<comment type="subunit">
    <text evidence="14">Homohexamer.</text>
</comment>
<dbReference type="InterPro" id="IPR027417">
    <property type="entry name" value="P-loop_NTPase"/>
</dbReference>
<dbReference type="GO" id="GO:0005886">
    <property type="term" value="C:plasma membrane"/>
    <property type="evidence" value="ECO:0007669"/>
    <property type="project" value="UniProtKB-SubCell"/>
</dbReference>
<feature type="region of interest" description="Disordered" evidence="16">
    <location>
        <begin position="616"/>
        <end position="647"/>
    </location>
</feature>
<evidence type="ECO:0000256" key="3">
    <source>
        <dbReference type="ARBA" id="ARBA00022670"/>
    </source>
</evidence>
<keyword evidence="8 14" id="KW-0862">Zinc</keyword>
<evidence type="ECO:0000256" key="10">
    <source>
        <dbReference type="ARBA" id="ARBA00022989"/>
    </source>
</evidence>
<evidence type="ECO:0000256" key="1">
    <source>
        <dbReference type="ARBA" id="ARBA00004370"/>
    </source>
</evidence>
<dbReference type="EMBL" id="PFGC01000007">
    <property type="protein sequence ID" value="PIW37398.1"/>
    <property type="molecule type" value="Genomic_DNA"/>
</dbReference>
<evidence type="ECO:0000256" key="11">
    <source>
        <dbReference type="ARBA" id="ARBA00023049"/>
    </source>
</evidence>
<evidence type="ECO:0000256" key="4">
    <source>
        <dbReference type="ARBA" id="ARBA00022692"/>
    </source>
</evidence>
<comment type="cofactor">
    <cofactor evidence="14">
        <name>Zn(2+)</name>
        <dbReference type="ChEBI" id="CHEBI:29105"/>
    </cofactor>
    <text evidence="14">Binds 1 zinc ion per subunit.</text>
</comment>
<dbReference type="GO" id="GO:0030163">
    <property type="term" value="P:protein catabolic process"/>
    <property type="evidence" value="ECO:0007669"/>
    <property type="project" value="UniProtKB-UniRule"/>
</dbReference>
<dbReference type="InterPro" id="IPR003593">
    <property type="entry name" value="AAA+_ATPase"/>
</dbReference>
<feature type="active site" evidence="14">
    <location>
        <position position="437"/>
    </location>
</feature>
<dbReference type="FunFam" id="1.10.8.60:FF:000001">
    <property type="entry name" value="ATP-dependent zinc metalloprotease FtsH"/>
    <property type="match status" value="1"/>
</dbReference>
<dbReference type="GO" id="GO:0051301">
    <property type="term" value="P:cell division"/>
    <property type="evidence" value="ECO:0007669"/>
    <property type="project" value="UniProtKB-KW"/>
</dbReference>
<organism evidence="18 19">
    <name type="scientific">Candidatus Kerfeldbacteria bacterium CG15_BIG_FIL_POST_REV_8_21_14_020_45_12</name>
    <dbReference type="NCBI Taxonomy" id="2014247"/>
    <lineage>
        <taxon>Bacteria</taxon>
        <taxon>Candidatus Kerfeldiibacteriota</taxon>
    </lineage>
</organism>
<evidence type="ECO:0000256" key="16">
    <source>
        <dbReference type="SAM" id="MobiDB-lite"/>
    </source>
</evidence>
<dbReference type="InterPro" id="IPR003959">
    <property type="entry name" value="ATPase_AAA_core"/>
</dbReference>
<dbReference type="NCBIfam" id="TIGR01241">
    <property type="entry name" value="FtsH_fam"/>
    <property type="match status" value="1"/>
</dbReference>
<dbReference type="InterPro" id="IPR005936">
    <property type="entry name" value="FtsH"/>
</dbReference>
<evidence type="ECO:0000313" key="19">
    <source>
        <dbReference type="Proteomes" id="UP000230292"/>
    </source>
</evidence>
<feature type="transmembrane region" description="Helical" evidence="14">
    <location>
        <begin position="120"/>
        <end position="141"/>
    </location>
</feature>
<feature type="domain" description="AAA+ ATPase" evidence="17">
    <location>
        <begin position="206"/>
        <end position="345"/>
    </location>
</feature>
<feature type="compositionally biased region" description="Basic and acidic residues" evidence="16">
    <location>
        <begin position="624"/>
        <end position="635"/>
    </location>
</feature>
<dbReference type="PANTHER" id="PTHR23076">
    <property type="entry name" value="METALLOPROTEASE M41 FTSH"/>
    <property type="match status" value="1"/>
</dbReference>
<keyword evidence="18" id="KW-0132">Cell division</keyword>
<dbReference type="Proteomes" id="UP000230292">
    <property type="component" value="Unassembled WGS sequence"/>
</dbReference>
<feature type="transmembrane region" description="Helical" evidence="14">
    <location>
        <begin position="12"/>
        <end position="32"/>
    </location>
</feature>
<comment type="subcellular location">
    <subcellularLocation>
        <location evidence="14">Cell membrane</location>
        <topology evidence="14">Multi-pass membrane protein</topology>
        <orientation evidence="14">Cytoplasmic side</orientation>
    </subcellularLocation>
    <subcellularLocation>
        <location evidence="1">Membrane</location>
    </subcellularLocation>
</comment>
<keyword evidence="9 14" id="KW-0067">ATP-binding</keyword>